<dbReference type="EMBL" id="CP028773">
    <property type="protein sequence ID" value="AWU74444.1"/>
    <property type="molecule type" value="Genomic_DNA"/>
</dbReference>
<evidence type="ECO:0000313" key="5">
    <source>
        <dbReference type="Proteomes" id="UP000249293"/>
    </source>
</evidence>
<keyword evidence="5" id="KW-1185">Reference proteome</keyword>
<dbReference type="OrthoDB" id="411211at2759"/>
<dbReference type="KEGG" id="pkz:C5L36_0A10305"/>
<dbReference type="PANTHER" id="PTHR13465">
    <property type="entry name" value="UPF0183 PROTEIN"/>
    <property type="match status" value="1"/>
</dbReference>
<dbReference type="STRING" id="4909.A0A1Z8JJJ8"/>
<protein>
    <submittedName>
        <fullName evidence="3">Uncharacterized protein</fullName>
    </submittedName>
</protein>
<name>A0A1Z8JJJ8_PICKU</name>
<dbReference type="Pfam" id="PF03676">
    <property type="entry name" value="PHAF1"/>
    <property type="match status" value="2"/>
</dbReference>
<dbReference type="InterPro" id="IPR039156">
    <property type="entry name" value="PHAF1/BROMI"/>
</dbReference>
<dbReference type="PANTHER" id="PTHR13465:SF2">
    <property type="entry name" value="PHAGOSOME ASSEMBLY FACTOR 1"/>
    <property type="match status" value="1"/>
</dbReference>
<dbReference type="GO" id="GO:0005802">
    <property type="term" value="C:trans-Golgi network"/>
    <property type="evidence" value="ECO:0007669"/>
    <property type="project" value="TreeGrafter"/>
</dbReference>
<dbReference type="Proteomes" id="UP000195871">
    <property type="component" value="Unassembled WGS sequence"/>
</dbReference>
<dbReference type="AlphaFoldDB" id="A0A1Z8JJJ8"/>
<dbReference type="RefSeq" id="XP_029319921.1">
    <property type="nucleotide sequence ID" value="XM_029464061.1"/>
</dbReference>
<organism evidence="3 4">
    <name type="scientific">Pichia kudriavzevii</name>
    <name type="common">Yeast</name>
    <name type="synonym">Issatchenkia orientalis</name>
    <dbReference type="NCBI Taxonomy" id="4909"/>
    <lineage>
        <taxon>Eukaryota</taxon>
        <taxon>Fungi</taxon>
        <taxon>Dikarya</taxon>
        <taxon>Ascomycota</taxon>
        <taxon>Saccharomycotina</taxon>
        <taxon>Pichiomycetes</taxon>
        <taxon>Pichiales</taxon>
        <taxon>Pichiaceae</taxon>
        <taxon>Pichia</taxon>
    </lineage>
</organism>
<evidence type="ECO:0000313" key="2">
    <source>
        <dbReference type="EMBL" id="AWU74444.1"/>
    </source>
</evidence>
<gene>
    <name evidence="2" type="ORF">C5L36_0A10305</name>
    <name evidence="3" type="ORF">CAS74_004416</name>
</gene>
<dbReference type="EMBL" id="NHMM01000007">
    <property type="protein sequence ID" value="OUT20749.1"/>
    <property type="molecule type" value="Genomic_DNA"/>
</dbReference>
<reference evidence="3 4" key="1">
    <citation type="submission" date="2017-05" db="EMBL/GenBank/DDBJ databases">
        <title>The Genome Sequence of Candida krusei Ckrusei653.</title>
        <authorList>
            <person name="Cuomo C."/>
            <person name="Forche A."/>
            <person name="Young S."/>
            <person name="Abouelleil A."/>
            <person name="Cao P."/>
            <person name="Chapman S."/>
            <person name="Cusick C."/>
            <person name="Shea T."/>
            <person name="Nusbaum C."/>
            <person name="Birren B."/>
        </authorList>
    </citation>
    <scope>NUCLEOTIDE SEQUENCE [LARGE SCALE GENOMIC DNA]</scope>
    <source>
        <strain evidence="3 4">Ckrusei653</strain>
    </source>
</reference>
<dbReference type="GeneID" id="40382154"/>
<sequence>MTRLLNIYPNSGVDKLRLGCTLYVTMKVLRLEEKDDGIEFKFKDGMNMIVVYLSKCGINLIFDKFLQTLVMIEIKLNDGGGSIVDGVQYGFKNDIIDKFTFKSIYHRYFGPTFQGSHIPSTCDYFLSYCGASFKFHGISLQNCSNEILSTIEKEYSCSSIFIYQNTEKNINTFLWNSFTNSLQKQLNMEQGVDYVTAMQNFCPPADDSNFNNKIQIKYVHYEIYNKEGYLTFYFSKHPSLKKYTVKCGDTKIQDMVKVFGYPDDYIIKKKVRLKSIQNRKYLDKDGNLLLTSSRGYTPIHLIKGYKRVSYKDSSNNFLENDALEKIKIHNYFDLGFDVLYDLNATSDGTNLVSRIVIHQNCIESVDFLRYEKLVLFYHNDSSGETFHWPTASEVYSTLQVTHLPIFLDKKEYSIQEDYEESKEADRAFEIIDLESGVYEMSQDWKEWGLSFFDGSANTIFEGLSKTNEICTITIHELYG</sequence>
<reference evidence="2 5" key="2">
    <citation type="submission" date="2018-06" db="EMBL/GenBank/DDBJ databases">
        <title>Population genomics shows no distinction between pathogenic Candida krusei and environmental Pichia kudriavzevii: One species, four names.</title>
        <authorList>
            <person name="Douglass A.P."/>
            <person name="Offei B."/>
            <person name="Braun-Galleani S."/>
            <person name="Coughlan A.Y."/>
            <person name="Martos A."/>
            <person name="Ortiz-Merino R.A."/>
            <person name="Byrne K.P."/>
            <person name="Wolfe K.H."/>
        </authorList>
    </citation>
    <scope>NUCLEOTIDE SEQUENCE [LARGE SCALE GENOMIC DNA]</scope>
    <source>
        <strain evidence="2 5">CBS573</strain>
    </source>
</reference>
<dbReference type="GO" id="GO:0043001">
    <property type="term" value="P:Golgi to plasma membrane protein transport"/>
    <property type="evidence" value="ECO:0007669"/>
    <property type="project" value="TreeGrafter"/>
</dbReference>
<dbReference type="InterPro" id="IPR005373">
    <property type="entry name" value="PHAF1"/>
</dbReference>
<evidence type="ECO:0000313" key="4">
    <source>
        <dbReference type="Proteomes" id="UP000195871"/>
    </source>
</evidence>
<comment type="similarity">
    <text evidence="1">Belongs to the PHAF1 family.</text>
</comment>
<dbReference type="VEuPathDB" id="FungiDB:C5L36_0A10305"/>
<evidence type="ECO:0000256" key="1">
    <source>
        <dbReference type="ARBA" id="ARBA00024339"/>
    </source>
</evidence>
<proteinExistence type="inferred from homology"/>
<dbReference type="Proteomes" id="UP000249293">
    <property type="component" value="Chromosome 1"/>
</dbReference>
<accession>A0A1Z8JJJ8</accession>
<evidence type="ECO:0000313" key="3">
    <source>
        <dbReference type="EMBL" id="OUT20749.1"/>
    </source>
</evidence>